<dbReference type="EMBL" id="JANUBF010000024">
    <property type="protein sequence ID" value="MCS4037724.1"/>
    <property type="molecule type" value="Genomic_DNA"/>
</dbReference>
<organism evidence="1 2">
    <name type="scientific">Salinibacter ruber</name>
    <dbReference type="NCBI Taxonomy" id="146919"/>
    <lineage>
        <taxon>Bacteria</taxon>
        <taxon>Pseudomonadati</taxon>
        <taxon>Rhodothermota</taxon>
        <taxon>Rhodothermia</taxon>
        <taxon>Rhodothermales</taxon>
        <taxon>Salinibacteraceae</taxon>
        <taxon>Salinibacter</taxon>
    </lineage>
</organism>
<evidence type="ECO:0000313" key="1">
    <source>
        <dbReference type="EMBL" id="MCS4037724.1"/>
    </source>
</evidence>
<gene>
    <name evidence="1" type="ORF">GGQ01_002811</name>
</gene>
<sequence length="287" mass="31534">MDDVPRTAEDYGPEDLRQVKAGCLEVATRLGDLLDDLVIVGGLVPALLVDLAQEGTLDETDPLSRHVGTRDLDLGFAIGLIDEGRYTEISTRLTRCGFSPDQNEEDNPTPQRWRHETARELTVDFLISPTGEEEGGSIKHLEGDLAAIVIPGLDLAFDDLRRVKLSGTRLDEAEVTQEVPVCGPGAFVLLKALACDRRGKDKDKYDLFYMIRNYGGGPPTIAEHFQPFLDSGRREAEEAREILRDLFESPQGIGPVAVSQFVYGESDDALQADATAFVEEFLGQLES</sequence>
<dbReference type="RefSeq" id="WP_183990714.1">
    <property type="nucleotide sequence ID" value="NZ_JACIFG010000006.1"/>
</dbReference>
<proteinExistence type="predicted"/>
<protein>
    <submittedName>
        <fullName evidence="1">Uncharacterized protein</fullName>
    </submittedName>
</protein>
<dbReference type="AlphaFoldDB" id="A0A9X2UN40"/>
<name>A0A9X2UN40_9BACT</name>
<comment type="caution">
    <text evidence="1">The sequence shown here is derived from an EMBL/GenBank/DDBJ whole genome shotgun (WGS) entry which is preliminary data.</text>
</comment>
<dbReference type="Proteomes" id="UP001155040">
    <property type="component" value="Unassembled WGS sequence"/>
</dbReference>
<evidence type="ECO:0000313" key="2">
    <source>
        <dbReference type="Proteomes" id="UP001155040"/>
    </source>
</evidence>
<accession>A0A9X2UN40</accession>
<reference evidence="1" key="1">
    <citation type="submission" date="2022-08" db="EMBL/GenBank/DDBJ databases">
        <title>Genomic Encyclopedia of Type Strains, Phase V (KMG-V): Genome sequencing to study the core and pangenomes of soil and plant-associated prokaryotes.</title>
        <authorList>
            <person name="Whitman W."/>
        </authorList>
    </citation>
    <scope>NUCLEOTIDE SEQUENCE</scope>
    <source>
        <strain evidence="1">SP3012</strain>
    </source>
</reference>